<protein>
    <submittedName>
        <fullName evidence="3">Uncharacterized protein</fullName>
    </submittedName>
</protein>
<dbReference type="PANTHER" id="PTHR11188">
    <property type="entry name" value="ARRESTIN DOMAIN CONTAINING PROTEIN"/>
    <property type="match status" value="1"/>
</dbReference>
<dbReference type="GO" id="GO:0015031">
    <property type="term" value="P:protein transport"/>
    <property type="evidence" value="ECO:0007669"/>
    <property type="project" value="TreeGrafter"/>
</dbReference>
<feature type="domain" description="Arrestin-like N-terminal" evidence="1">
    <location>
        <begin position="15"/>
        <end position="142"/>
    </location>
</feature>
<dbReference type="Gene3D" id="2.60.40.640">
    <property type="match status" value="2"/>
</dbReference>
<dbReference type="InterPro" id="IPR011021">
    <property type="entry name" value="Arrestin-like_N"/>
</dbReference>
<comment type="caution">
    <text evidence="3">The sequence shown here is derived from an EMBL/GenBank/DDBJ whole genome shotgun (WGS) entry which is preliminary data.</text>
</comment>
<dbReference type="AlphaFoldDB" id="A0A1R2CMF9"/>
<dbReference type="OrthoDB" id="291852at2759"/>
<dbReference type="InterPro" id="IPR050357">
    <property type="entry name" value="Arrestin_domain-protein"/>
</dbReference>
<feature type="domain" description="Arrestin C-terminal-like" evidence="2">
    <location>
        <begin position="180"/>
        <end position="318"/>
    </location>
</feature>
<accession>A0A1R2CMF9</accession>
<dbReference type="GO" id="GO:0005737">
    <property type="term" value="C:cytoplasm"/>
    <property type="evidence" value="ECO:0007669"/>
    <property type="project" value="TreeGrafter"/>
</dbReference>
<dbReference type="InterPro" id="IPR011022">
    <property type="entry name" value="Arrestin_C-like"/>
</dbReference>
<name>A0A1R2CMF9_9CILI</name>
<dbReference type="Pfam" id="PF02752">
    <property type="entry name" value="Arrestin_C"/>
    <property type="match status" value="1"/>
</dbReference>
<evidence type="ECO:0000259" key="1">
    <source>
        <dbReference type="Pfam" id="PF00339"/>
    </source>
</evidence>
<sequence>MGSKNSHGTIYIQLEQSSSSGGEEVIGIIHISLKTLLSSPTLILSFKGKETTHWEETRTVSTKNSDGESDSETVTDYYDGKYLICDHRHSVFKWNNELTPGDYSIPFTFILPENIPGSFSYTSSSTLAKIQYKFYAQITTSSHKVSGKVLIHIHQDITIFNTNIILDRSAKMRSWCFYNKGTCTISAHSPQDTYNPSQTAVFFVNVNNSRSQLAIQSISCELFCNLRLQSSSKTNKFIKESLIKKNFPMKINPFDEELHEPMEIYIELGQKLNSLQSMYSTKGIIINCSYTCRIEAVMEARLMCCGEYPRIEMPMIIIPNVIQPQPSAPIDPQDWRPEILPQVNFKSGQESEIRYLDN</sequence>
<proteinExistence type="predicted"/>
<dbReference type="InterPro" id="IPR014752">
    <property type="entry name" value="Arrestin-like_C"/>
</dbReference>
<keyword evidence="4" id="KW-1185">Reference proteome</keyword>
<dbReference type="EMBL" id="MPUH01000108">
    <property type="protein sequence ID" value="OMJ90198.1"/>
    <property type="molecule type" value="Genomic_DNA"/>
</dbReference>
<evidence type="ECO:0000313" key="3">
    <source>
        <dbReference type="EMBL" id="OMJ90198.1"/>
    </source>
</evidence>
<dbReference type="InterPro" id="IPR014756">
    <property type="entry name" value="Ig_E-set"/>
</dbReference>
<dbReference type="Proteomes" id="UP000187209">
    <property type="component" value="Unassembled WGS sequence"/>
</dbReference>
<gene>
    <name evidence="3" type="ORF">SteCoe_7492</name>
</gene>
<evidence type="ECO:0000259" key="2">
    <source>
        <dbReference type="Pfam" id="PF02752"/>
    </source>
</evidence>
<dbReference type="Pfam" id="PF00339">
    <property type="entry name" value="Arrestin_N"/>
    <property type="match status" value="1"/>
</dbReference>
<reference evidence="3 4" key="1">
    <citation type="submission" date="2016-11" db="EMBL/GenBank/DDBJ databases">
        <title>The macronuclear genome of Stentor coeruleus: a giant cell with tiny introns.</title>
        <authorList>
            <person name="Slabodnick M."/>
            <person name="Ruby J.G."/>
            <person name="Reiff S.B."/>
            <person name="Swart E.C."/>
            <person name="Gosai S."/>
            <person name="Prabakaran S."/>
            <person name="Witkowska E."/>
            <person name="Larue G.E."/>
            <person name="Fisher S."/>
            <person name="Freeman R.M."/>
            <person name="Gunawardena J."/>
            <person name="Chu W."/>
            <person name="Stover N.A."/>
            <person name="Gregory B.D."/>
            <person name="Nowacki M."/>
            <person name="Derisi J."/>
            <person name="Roy S.W."/>
            <person name="Marshall W.F."/>
            <person name="Sood P."/>
        </authorList>
    </citation>
    <scope>NUCLEOTIDE SEQUENCE [LARGE SCALE GENOMIC DNA]</scope>
    <source>
        <strain evidence="3">WM001</strain>
    </source>
</reference>
<organism evidence="3 4">
    <name type="scientific">Stentor coeruleus</name>
    <dbReference type="NCBI Taxonomy" id="5963"/>
    <lineage>
        <taxon>Eukaryota</taxon>
        <taxon>Sar</taxon>
        <taxon>Alveolata</taxon>
        <taxon>Ciliophora</taxon>
        <taxon>Postciliodesmatophora</taxon>
        <taxon>Heterotrichea</taxon>
        <taxon>Heterotrichida</taxon>
        <taxon>Stentoridae</taxon>
        <taxon>Stentor</taxon>
    </lineage>
</organism>
<evidence type="ECO:0000313" key="4">
    <source>
        <dbReference type="Proteomes" id="UP000187209"/>
    </source>
</evidence>
<dbReference type="PANTHER" id="PTHR11188:SF17">
    <property type="entry name" value="FI21816P1"/>
    <property type="match status" value="1"/>
</dbReference>
<dbReference type="SUPFAM" id="SSF81296">
    <property type="entry name" value="E set domains"/>
    <property type="match status" value="1"/>
</dbReference>